<evidence type="ECO:0000256" key="1">
    <source>
        <dbReference type="SAM" id="MobiDB-lite"/>
    </source>
</evidence>
<evidence type="ECO:0000313" key="3">
    <source>
        <dbReference type="Proteomes" id="UP000504607"/>
    </source>
</evidence>
<name>A0A6I9RSQ4_ELAGV</name>
<sequence>MKKEEKRKLTLEDYVYFLNNLDSPRLNLDQLNQIVFMHGFIRFRTKKEILANVSGFDLMRPTRSTIRERGITSCAVLELEEVKDDIAAIGWQECPIGSLTTVRPLAPAPAPVESTAVEPEPEAASISSASAASHLGRLAAASSSSSGVKKRKRKPKTASLRSLPAN</sequence>
<dbReference type="InParanoid" id="A0A6I9RSQ4"/>
<organism evidence="3 4">
    <name type="scientific">Elaeis guineensis var. tenera</name>
    <name type="common">Oil palm</name>
    <dbReference type="NCBI Taxonomy" id="51953"/>
    <lineage>
        <taxon>Eukaryota</taxon>
        <taxon>Viridiplantae</taxon>
        <taxon>Streptophyta</taxon>
        <taxon>Embryophyta</taxon>
        <taxon>Tracheophyta</taxon>
        <taxon>Spermatophyta</taxon>
        <taxon>Magnoliopsida</taxon>
        <taxon>Liliopsida</taxon>
        <taxon>Arecaceae</taxon>
        <taxon>Arecoideae</taxon>
        <taxon>Cocoseae</taxon>
        <taxon>Elaeidinae</taxon>
        <taxon>Elaeis</taxon>
    </lineage>
</organism>
<evidence type="ECO:0000313" key="4">
    <source>
        <dbReference type="RefSeq" id="XP_010931740.1"/>
    </source>
</evidence>
<protein>
    <submittedName>
        <fullName evidence="4">Uncharacterized protein LOC105052585</fullName>
    </submittedName>
</protein>
<dbReference type="GeneID" id="105052585"/>
<dbReference type="Pfam" id="PF25042">
    <property type="entry name" value="DUF7787"/>
    <property type="match status" value="1"/>
</dbReference>
<reference evidence="4" key="1">
    <citation type="submission" date="2025-08" db="UniProtKB">
        <authorList>
            <consortium name="RefSeq"/>
        </authorList>
    </citation>
    <scope>IDENTIFICATION</scope>
</reference>
<dbReference type="Proteomes" id="UP000504607">
    <property type="component" value="Chromosome 10"/>
</dbReference>
<gene>
    <name evidence="4" type="primary">LOC105052585</name>
</gene>
<dbReference type="KEGG" id="egu:105052585"/>
<evidence type="ECO:0000259" key="2">
    <source>
        <dbReference type="Pfam" id="PF25042"/>
    </source>
</evidence>
<feature type="region of interest" description="Disordered" evidence="1">
    <location>
        <begin position="110"/>
        <end position="129"/>
    </location>
</feature>
<dbReference type="RefSeq" id="XP_010931740.1">
    <property type="nucleotide sequence ID" value="XM_010933438.3"/>
</dbReference>
<proteinExistence type="predicted"/>
<dbReference type="InterPro" id="IPR056689">
    <property type="entry name" value="DUF7787"/>
</dbReference>
<feature type="domain" description="DUF7787" evidence="2">
    <location>
        <begin position="6"/>
        <end position="60"/>
    </location>
</feature>
<dbReference type="OrthoDB" id="692230at2759"/>
<dbReference type="PANTHER" id="PTHR35096:SF8">
    <property type="entry name" value="OS03G0308600 PROTEIN"/>
    <property type="match status" value="1"/>
</dbReference>
<feature type="compositionally biased region" description="Low complexity" evidence="1">
    <location>
        <begin position="137"/>
        <end position="147"/>
    </location>
</feature>
<dbReference type="AlphaFoldDB" id="A0A6I9RSQ4"/>
<feature type="region of interest" description="Disordered" evidence="1">
    <location>
        <begin position="137"/>
        <end position="166"/>
    </location>
</feature>
<keyword evidence="3" id="KW-1185">Reference proteome</keyword>
<dbReference type="PANTHER" id="PTHR35096">
    <property type="entry name" value="BNAA08G28570D PROTEIN"/>
    <property type="match status" value="1"/>
</dbReference>
<accession>A0A6I9RSQ4</accession>